<dbReference type="PANTHER" id="PTHR42714:SF2">
    <property type="entry name" value="TRNA MODIFICATION GTPASE GTPBP3, MITOCHONDRIAL"/>
    <property type="match status" value="1"/>
</dbReference>
<dbReference type="InterPro" id="IPR027266">
    <property type="entry name" value="TrmE/GcvT-like"/>
</dbReference>
<feature type="binding site" evidence="6">
    <location>
        <position position="20"/>
    </location>
    <ligand>
        <name>(6S)-5-formyl-5,6,7,8-tetrahydrofolate</name>
        <dbReference type="ChEBI" id="CHEBI:57457"/>
    </ligand>
</feature>
<comment type="caution">
    <text evidence="6">Lacks conserved residue(s) required for the propagation of feature annotation.</text>
</comment>
<dbReference type="NCBIfam" id="TIGR00450">
    <property type="entry name" value="mnmE_trmE_thdF"/>
    <property type="match status" value="1"/>
</dbReference>
<dbReference type="EC" id="3.6.-.-" evidence="6"/>
<comment type="caution">
    <text evidence="11">The sequence shown here is derived from an EMBL/GenBank/DDBJ whole genome shotgun (WGS) entry which is preliminary data.</text>
</comment>
<comment type="function">
    <text evidence="6">Exhibits a very high intrinsic GTPase hydrolysis rate. Involved in the addition of a carboxymethylaminomethyl (cmnm) group at the wobble position (U34) of certain tRNAs, forming tRNA-cmnm(5)s(2)U34.</text>
</comment>
<dbReference type="SUPFAM" id="SSF116878">
    <property type="entry name" value="TrmE connector domain"/>
    <property type="match status" value="1"/>
</dbReference>
<evidence type="ECO:0000256" key="1">
    <source>
        <dbReference type="ARBA" id="ARBA00011043"/>
    </source>
</evidence>
<keyword evidence="6" id="KW-0963">Cytoplasm</keyword>
<feature type="domain" description="G" evidence="8">
    <location>
        <begin position="216"/>
        <end position="308"/>
    </location>
</feature>
<evidence type="ECO:0000313" key="12">
    <source>
        <dbReference type="Proteomes" id="UP001477870"/>
    </source>
</evidence>
<keyword evidence="5 6" id="KW-0342">GTP-binding</keyword>
<feature type="binding site" evidence="6">
    <location>
        <position position="434"/>
    </location>
    <ligand>
        <name>(6S)-5-formyl-5,6,7,8-tetrahydrofolate</name>
        <dbReference type="ChEBI" id="CHEBI:57457"/>
    </ligand>
</feature>
<dbReference type="Pfam" id="PF01926">
    <property type="entry name" value="MMR_HSR1"/>
    <property type="match status" value="1"/>
</dbReference>
<organism evidence="11 12">
    <name type="scientific">Ahrensia kielensis</name>
    <dbReference type="NCBI Taxonomy" id="76980"/>
    <lineage>
        <taxon>Bacteria</taxon>
        <taxon>Pseudomonadati</taxon>
        <taxon>Pseudomonadota</taxon>
        <taxon>Alphaproteobacteria</taxon>
        <taxon>Hyphomicrobiales</taxon>
        <taxon>Ahrensiaceae</taxon>
        <taxon>Ahrensia</taxon>
    </lineage>
</organism>
<evidence type="ECO:0000259" key="10">
    <source>
        <dbReference type="Pfam" id="PF12631"/>
    </source>
</evidence>
<evidence type="ECO:0000259" key="9">
    <source>
        <dbReference type="Pfam" id="PF10396"/>
    </source>
</evidence>
<evidence type="ECO:0000256" key="5">
    <source>
        <dbReference type="ARBA" id="ARBA00023134"/>
    </source>
</evidence>
<dbReference type="SUPFAM" id="SSF52540">
    <property type="entry name" value="P-loop containing nucleoside triphosphate hydrolases"/>
    <property type="match status" value="1"/>
</dbReference>
<feature type="domain" description="MnmE helical" evidence="10">
    <location>
        <begin position="120"/>
        <end position="431"/>
    </location>
</feature>
<dbReference type="PANTHER" id="PTHR42714">
    <property type="entry name" value="TRNA MODIFICATION GTPASE GTPBP3"/>
    <property type="match status" value="1"/>
</dbReference>
<dbReference type="SUPFAM" id="SSF103025">
    <property type="entry name" value="Folate-binding domain"/>
    <property type="match status" value="1"/>
</dbReference>
<comment type="similarity">
    <text evidence="1 6 7">Belongs to the TRAFAC class TrmE-Era-EngA-EngB-Septin-like GTPase superfamily. TrmE GTPase family.</text>
</comment>
<feature type="binding site" evidence="6">
    <location>
        <begin position="224"/>
        <end position="229"/>
    </location>
    <ligand>
        <name>GTP</name>
        <dbReference type="ChEBI" id="CHEBI:37565"/>
    </ligand>
</feature>
<protein>
    <recommendedName>
        <fullName evidence="6">tRNA modification GTPase MnmE</fullName>
        <ecNumber evidence="6">3.6.-.-</ecNumber>
    </recommendedName>
</protein>
<dbReference type="InterPro" id="IPR027368">
    <property type="entry name" value="MnmE_dom2"/>
</dbReference>
<keyword evidence="3 6" id="KW-0547">Nucleotide-binding</keyword>
<keyword evidence="4 6" id="KW-0630">Potassium</keyword>
<accession>A0ABU9T7B8</accession>
<keyword evidence="12" id="KW-1185">Reference proteome</keyword>
<dbReference type="InterPro" id="IPR006073">
    <property type="entry name" value="GTP-bd"/>
</dbReference>
<dbReference type="Gene3D" id="1.20.120.430">
    <property type="entry name" value="tRNA modification GTPase MnmE domain 2"/>
    <property type="match status" value="1"/>
</dbReference>
<dbReference type="Pfam" id="PF12631">
    <property type="entry name" value="MnmE_helical"/>
    <property type="match status" value="1"/>
</dbReference>
<dbReference type="InterPro" id="IPR018948">
    <property type="entry name" value="GTP-bd_TrmE_N"/>
</dbReference>
<dbReference type="EMBL" id="JBBMQO010000005">
    <property type="protein sequence ID" value="MEM5502020.1"/>
    <property type="molecule type" value="Genomic_DNA"/>
</dbReference>
<keyword evidence="6 11" id="KW-0378">Hydrolase</keyword>
<comment type="subunit">
    <text evidence="6">Homodimer. Heterotetramer of two MnmE and two MnmG subunits.</text>
</comment>
<feature type="binding site" evidence="6">
    <location>
        <begin position="243"/>
        <end position="249"/>
    </location>
    <ligand>
        <name>GTP</name>
        <dbReference type="ChEBI" id="CHEBI:37565"/>
    </ligand>
</feature>
<dbReference type="InterPro" id="IPR031168">
    <property type="entry name" value="G_TrmE"/>
</dbReference>
<dbReference type="CDD" id="cd14858">
    <property type="entry name" value="TrmE_N"/>
    <property type="match status" value="1"/>
</dbReference>
<keyword evidence="2 6" id="KW-0819">tRNA processing</keyword>
<dbReference type="InterPro" id="IPR025867">
    <property type="entry name" value="MnmE_helical"/>
</dbReference>
<dbReference type="Gene3D" id="3.30.1360.120">
    <property type="entry name" value="Probable tRNA modification gtpase trme, domain 1"/>
    <property type="match status" value="1"/>
</dbReference>
<dbReference type="InterPro" id="IPR005225">
    <property type="entry name" value="Small_GTP-bd"/>
</dbReference>
<proteinExistence type="inferred from homology"/>
<evidence type="ECO:0000256" key="2">
    <source>
        <dbReference type="ARBA" id="ARBA00022694"/>
    </source>
</evidence>
<evidence type="ECO:0000313" key="11">
    <source>
        <dbReference type="EMBL" id="MEM5502020.1"/>
    </source>
</evidence>
<evidence type="ECO:0000259" key="8">
    <source>
        <dbReference type="Pfam" id="PF01926"/>
    </source>
</evidence>
<feature type="binding site" evidence="6">
    <location>
        <begin position="268"/>
        <end position="271"/>
    </location>
    <ligand>
        <name>GTP</name>
        <dbReference type="ChEBI" id="CHEBI:37565"/>
    </ligand>
</feature>
<dbReference type="HAMAP" id="MF_00379">
    <property type="entry name" value="GTPase_MnmE"/>
    <property type="match status" value="1"/>
</dbReference>
<evidence type="ECO:0000256" key="3">
    <source>
        <dbReference type="ARBA" id="ARBA00022741"/>
    </source>
</evidence>
<sequence>MDTIVALSSGSLPSGVAIIRISGPKAATVISSLGARITQPRQTSLQIFRDNDGSVIDEGLVLWFPAPHSFTGEDVVELQTHGSRAVVAGILDVLLSIDGVRHAEAGEFARRAFANGKIDLTEAEGLADLIDAETTAQRKVAQYLASGGLKDLYNDWQDQLLNARAMIEADIDFADEDDVPGSVADQVWNDMARLYQSISGHLEGYDRSERIRDGFKISLIGKPNVGKSSLLNALAGSDRAIVSSEAGTTRDIVEVRLDIAGYLVLLSDTAGIREQAGSVEAEGIRRSIASAQEADLILFLSDEDEWHHNFIDANSKVLNIRSKADLSSDIKPDEDTIFVSVNDATSVAVLLEKLSVIINNELDQSRIGSAIKSRYIDHLSQCLKDLNKSIESDDALELRAEHLRSAAYSLGRITGQFDTEDVLGRIFSSFCIGK</sequence>
<comment type="cofactor">
    <cofactor evidence="6">
        <name>K(+)</name>
        <dbReference type="ChEBI" id="CHEBI:29103"/>
    </cofactor>
    <text evidence="6">Binds 1 potassium ion per subunit.</text>
</comment>
<dbReference type="InterPro" id="IPR027417">
    <property type="entry name" value="P-loop_NTPase"/>
</dbReference>
<feature type="domain" description="GTP-binding protein TrmE N-terminal" evidence="9">
    <location>
        <begin position="3"/>
        <end position="117"/>
    </location>
</feature>
<evidence type="ECO:0000256" key="7">
    <source>
        <dbReference type="RuleBase" id="RU003313"/>
    </source>
</evidence>
<gene>
    <name evidence="6 11" type="primary">mnmE</name>
    <name evidence="6" type="synonym">trmE</name>
    <name evidence="11" type="ORF">WNY59_10505</name>
</gene>
<dbReference type="Gene3D" id="3.40.50.300">
    <property type="entry name" value="P-loop containing nucleotide triphosphate hydrolases"/>
    <property type="match status" value="1"/>
</dbReference>
<keyword evidence="6" id="KW-0460">Magnesium</keyword>
<dbReference type="GO" id="GO:0016787">
    <property type="term" value="F:hydrolase activity"/>
    <property type="evidence" value="ECO:0007669"/>
    <property type="project" value="UniProtKB-KW"/>
</dbReference>
<feature type="binding site" evidence="6">
    <location>
        <position position="117"/>
    </location>
    <ligand>
        <name>(6S)-5-formyl-5,6,7,8-tetrahydrofolate</name>
        <dbReference type="ChEBI" id="CHEBI:57457"/>
    </ligand>
</feature>
<dbReference type="PRINTS" id="PR00326">
    <property type="entry name" value="GTP1OBG"/>
</dbReference>
<evidence type="ECO:0000256" key="4">
    <source>
        <dbReference type="ARBA" id="ARBA00022958"/>
    </source>
</evidence>
<feature type="binding site" evidence="6">
    <location>
        <position position="249"/>
    </location>
    <ligand>
        <name>Mg(2+)</name>
        <dbReference type="ChEBI" id="CHEBI:18420"/>
    </ligand>
</feature>
<evidence type="ECO:0000256" key="6">
    <source>
        <dbReference type="HAMAP-Rule" id="MF_00379"/>
    </source>
</evidence>
<dbReference type="Proteomes" id="UP001477870">
    <property type="component" value="Unassembled WGS sequence"/>
</dbReference>
<feature type="binding site" evidence="6">
    <location>
        <position position="77"/>
    </location>
    <ligand>
        <name>(6S)-5-formyl-5,6,7,8-tetrahydrofolate</name>
        <dbReference type="ChEBI" id="CHEBI:57457"/>
    </ligand>
</feature>
<reference evidence="11 12" key="1">
    <citation type="submission" date="2024-03" db="EMBL/GenBank/DDBJ databases">
        <title>Community enrichment and isolation of bacterial strains for fucoidan degradation.</title>
        <authorList>
            <person name="Sichert A."/>
        </authorList>
    </citation>
    <scope>NUCLEOTIDE SEQUENCE [LARGE SCALE GENOMIC DNA]</scope>
    <source>
        <strain evidence="11 12">AS62</strain>
    </source>
</reference>
<feature type="binding site" evidence="6">
    <location>
        <position position="228"/>
    </location>
    <ligand>
        <name>Mg(2+)</name>
        <dbReference type="ChEBI" id="CHEBI:18420"/>
    </ligand>
</feature>
<comment type="subcellular location">
    <subcellularLocation>
        <location evidence="6">Cytoplasm</location>
    </subcellularLocation>
</comment>
<keyword evidence="6" id="KW-0479">Metal-binding</keyword>
<name>A0ABU9T7B8_9HYPH</name>
<dbReference type="CDD" id="cd04164">
    <property type="entry name" value="trmE"/>
    <property type="match status" value="1"/>
</dbReference>
<dbReference type="NCBIfam" id="NF003661">
    <property type="entry name" value="PRK05291.1-3"/>
    <property type="match status" value="1"/>
</dbReference>
<dbReference type="RefSeq" id="WP_342848402.1">
    <property type="nucleotide sequence ID" value="NZ_JBBMQO010000005.1"/>
</dbReference>
<dbReference type="Pfam" id="PF10396">
    <property type="entry name" value="TrmE_N"/>
    <property type="match status" value="1"/>
</dbReference>
<dbReference type="NCBIfam" id="TIGR00231">
    <property type="entry name" value="small_GTP"/>
    <property type="match status" value="1"/>
</dbReference>
<dbReference type="InterPro" id="IPR004520">
    <property type="entry name" value="GTPase_MnmE"/>
</dbReference>